<feature type="transmembrane region" description="Helical" evidence="6">
    <location>
        <begin position="112"/>
        <end position="134"/>
    </location>
</feature>
<protein>
    <submittedName>
        <fullName evidence="8">Peptide ABC transporter permease</fullName>
    </submittedName>
</protein>
<evidence type="ECO:0000256" key="4">
    <source>
        <dbReference type="ARBA" id="ARBA00022989"/>
    </source>
</evidence>
<dbReference type="InterPro" id="IPR027022">
    <property type="entry name" value="ABC_permease_BceB-typ"/>
</dbReference>
<evidence type="ECO:0000259" key="7">
    <source>
        <dbReference type="Pfam" id="PF02687"/>
    </source>
</evidence>
<organism evidence="8 9">
    <name type="scientific">Lentilactobacillus fungorum</name>
    <dbReference type="NCBI Taxonomy" id="2201250"/>
    <lineage>
        <taxon>Bacteria</taxon>
        <taxon>Bacillati</taxon>
        <taxon>Bacillota</taxon>
        <taxon>Bacilli</taxon>
        <taxon>Lactobacillales</taxon>
        <taxon>Lactobacillaceae</taxon>
        <taxon>Lentilactobacillus</taxon>
    </lineage>
</organism>
<dbReference type="PIRSF" id="PIRSF018968">
    <property type="entry name" value="ABC_permease_BceB"/>
    <property type="match status" value="1"/>
</dbReference>
<reference evidence="8 9" key="1">
    <citation type="journal article" date="2021" name="Int. J. Syst. Evol. Microbiol.">
        <title>Lentilactobacillus fungorum sp. nov., isolated from spent mushroom substrates.</title>
        <authorList>
            <person name="Tohno M."/>
            <person name="Tanizawa Y."/>
            <person name="Kojima Y."/>
            <person name="Sakamoto M."/>
            <person name="Ohkuma M."/>
            <person name="Kobayashi H."/>
        </authorList>
    </citation>
    <scope>NUCLEOTIDE SEQUENCE [LARGE SCALE GENOMIC DNA]</scope>
    <source>
        <strain evidence="8 9">YK48G</strain>
    </source>
</reference>
<comment type="subcellular location">
    <subcellularLocation>
        <location evidence="1 6">Cell membrane</location>
        <topology evidence="1 6">Multi-pass membrane protein</topology>
    </subcellularLocation>
</comment>
<dbReference type="EMBL" id="BNJR01000012">
    <property type="protein sequence ID" value="GHP13987.1"/>
    <property type="molecule type" value="Genomic_DNA"/>
</dbReference>
<comment type="similarity">
    <text evidence="6">Belongs to the ABC-4 integral membrane protein family.</text>
</comment>
<evidence type="ECO:0000313" key="9">
    <source>
        <dbReference type="Proteomes" id="UP000604765"/>
    </source>
</evidence>
<dbReference type="Pfam" id="PF02687">
    <property type="entry name" value="FtsX"/>
    <property type="match status" value="1"/>
</dbReference>
<dbReference type="InterPro" id="IPR052536">
    <property type="entry name" value="ABC-4_Integral_Memb_Prot"/>
</dbReference>
<feature type="transmembrane region" description="Helical" evidence="6">
    <location>
        <begin position="20"/>
        <end position="40"/>
    </location>
</feature>
<keyword evidence="2 6" id="KW-1003">Cell membrane</keyword>
<evidence type="ECO:0000256" key="1">
    <source>
        <dbReference type="ARBA" id="ARBA00004651"/>
    </source>
</evidence>
<evidence type="ECO:0000256" key="5">
    <source>
        <dbReference type="ARBA" id="ARBA00023136"/>
    </source>
</evidence>
<keyword evidence="6" id="KW-0813">Transport</keyword>
<name>A0ABQ3VYK5_9LACO</name>
<feature type="transmembrane region" description="Helical" evidence="6">
    <location>
        <begin position="197"/>
        <end position="215"/>
    </location>
</feature>
<feature type="transmembrane region" description="Helical" evidence="6">
    <location>
        <begin position="146"/>
        <end position="169"/>
    </location>
</feature>
<feature type="transmembrane region" description="Helical" evidence="6">
    <location>
        <begin position="568"/>
        <end position="590"/>
    </location>
</feature>
<feature type="transmembrane region" description="Helical" evidence="6">
    <location>
        <begin position="602"/>
        <end position="626"/>
    </location>
</feature>
<evidence type="ECO:0000256" key="2">
    <source>
        <dbReference type="ARBA" id="ARBA00022475"/>
    </source>
</evidence>
<dbReference type="Proteomes" id="UP000604765">
    <property type="component" value="Unassembled WGS sequence"/>
</dbReference>
<sequence>MIHWKLASHSLTHHLRENGLFILASSVLIAINYIFWNLLGNRTLKNTTNGDIIINVIGIGLVFVVMIAIIFMFYVNSFLIKQRNQELGLYNMLGLTKTDLRLILLIENAGLYIVSLVIGLILGTTFIQLAFLVLQRLLADYRLKESFSLTASITVTILFGGIFLAILIYDFLRLRQVRPADLWRAAGTGEREPQNRWIVGLIGLLSLGAGYLIAVTTKPNAGSIVRFMIAVIFVVLGTYLVFIAGSISLLKFLKSKPHFYYQPNHFISISGMLYRMKQNGAGLASICLLCTTILVTVIATTSLFVGEQNLVQLWNPYDVITMTNRPATARMIMQTQQIAKQYHVELGADQHYRMTTPTAGILTANRFQRNESAKTSHQLSTMSIESYNRIQGTHQKLVGNQLLMYTPDNHYHNKQLIIGKHKYPVKVIPNFKMAVSYEHSIFKPVFIVTANQRVAKAINPTPWLYIRGFNLQGSKKNQKRFALALQQKQHLRNDEFSAKVSQQSLFKSLFGGFLFVGILISFTMSFATALIIYYKQVSEGIADAERFKTMQQVGLSQLESKKAIHSQVLLVFMLPIVGAVVHLGFAFPAIRSVLTIFSMYRLSLLMIVSLVTIVLLVACYLIIYWLTTKVYQRLVTHPL</sequence>
<evidence type="ECO:0000256" key="6">
    <source>
        <dbReference type="PIRNR" id="PIRNR018968"/>
    </source>
</evidence>
<gene>
    <name evidence="8" type="ORF">YK48G_14120</name>
</gene>
<feature type="transmembrane region" description="Helical" evidence="6">
    <location>
        <begin position="509"/>
        <end position="534"/>
    </location>
</feature>
<keyword evidence="3 6" id="KW-0812">Transmembrane</keyword>
<evidence type="ECO:0000256" key="3">
    <source>
        <dbReference type="ARBA" id="ARBA00022692"/>
    </source>
</evidence>
<accession>A0ABQ3VYK5</accession>
<feature type="transmembrane region" description="Helical" evidence="6">
    <location>
        <begin position="281"/>
        <end position="305"/>
    </location>
</feature>
<comment type="caution">
    <text evidence="8">The sequence shown here is derived from an EMBL/GenBank/DDBJ whole genome shotgun (WGS) entry which is preliminary data.</text>
</comment>
<feature type="transmembrane region" description="Helical" evidence="6">
    <location>
        <begin position="52"/>
        <end position="75"/>
    </location>
</feature>
<evidence type="ECO:0000313" key="8">
    <source>
        <dbReference type="EMBL" id="GHP13987.1"/>
    </source>
</evidence>
<dbReference type="InterPro" id="IPR003838">
    <property type="entry name" value="ABC3_permease_C"/>
</dbReference>
<dbReference type="PANTHER" id="PTHR46795:SF3">
    <property type="entry name" value="ABC TRANSPORTER PERMEASE"/>
    <property type="match status" value="1"/>
</dbReference>
<proteinExistence type="inferred from homology"/>
<keyword evidence="5 6" id="KW-0472">Membrane</keyword>
<dbReference type="PANTHER" id="PTHR46795">
    <property type="entry name" value="ABC TRANSPORTER PERMEASE-RELATED-RELATED"/>
    <property type="match status" value="1"/>
</dbReference>
<keyword evidence="4 6" id="KW-1133">Transmembrane helix</keyword>
<keyword evidence="9" id="KW-1185">Reference proteome</keyword>
<feature type="transmembrane region" description="Helical" evidence="6">
    <location>
        <begin position="227"/>
        <end position="250"/>
    </location>
</feature>
<feature type="domain" description="ABC3 transporter permease C-terminal" evidence="7">
    <location>
        <begin position="60"/>
        <end position="168"/>
    </location>
</feature>